<reference evidence="1 2" key="1">
    <citation type="submission" date="2019-08" db="EMBL/GenBank/DDBJ databases">
        <title>Bacillus genomes from the desert of Cuatro Cienegas, Coahuila.</title>
        <authorList>
            <person name="Olmedo-Alvarez G."/>
        </authorList>
    </citation>
    <scope>NUCLEOTIDE SEQUENCE [LARGE SCALE GENOMIC DNA]</scope>
    <source>
        <strain evidence="1 2">CH37_1T</strain>
    </source>
</reference>
<comment type="caution">
    <text evidence="1">The sequence shown here is derived from an EMBL/GenBank/DDBJ whole genome shotgun (WGS) entry which is preliminary data.</text>
</comment>
<evidence type="ECO:0000313" key="2">
    <source>
        <dbReference type="Proteomes" id="UP000323732"/>
    </source>
</evidence>
<evidence type="ECO:0000313" key="1">
    <source>
        <dbReference type="EMBL" id="TYS55763.1"/>
    </source>
</evidence>
<name>A0A5D4RWM2_9BACI</name>
<dbReference type="AlphaFoldDB" id="A0A5D4RWM2"/>
<proteinExistence type="predicted"/>
<protein>
    <submittedName>
        <fullName evidence="1">Uncharacterized protein</fullName>
    </submittedName>
</protein>
<organism evidence="1 2">
    <name type="scientific">Bacillus infantis</name>
    <dbReference type="NCBI Taxonomy" id="324767"/>
    <lineage>
        <taxon>Bacteria</taxon>
        <taxon>Bacillati</taxon>
        <taxon>Bacillota</taxon>
        <taxon>Bacilli</taxon>
        <taxon>Bacillales</taxon>
        <taxon>Bacillaceae</taxon>
        <taxon>Bacillus</taxon>
    </lineage>
</organism>
<dbReference type="EMBL" id="VTES01000015">
    <property type="protein sequence ID" value="TYS55763.1"/>
    <property type="molecule type" value="Genomic_DNA"/>
</dbReference>
<accession>A0A5D4RWM2</accession>
<dbReference type="RefSeq" id="WP_148951126.1">
    <property type="nucleotide sequence ID" value="NZ_VTES01000015.1"/>
</dbReference>
<dbReference type="Proteomes" id="UP000323732">
    <property type="component" value="Unassembled WGS sequence"/>
</dbReference>
<gene>
    <name evidence="1" type="ORF">FZD47_25380</name>
</gene>
<sequence>MADFTKEILDIEEGNVPEEERDVLLLHDIAKYEEYEDSVEKYRKIAQAGIAQWIKDFKNNKIKLNTVDDLERLIKIDLQLQKGRY</sequence>